<dbReference type="EC" id="2.5.1.9" evidence="4 9"/>
<keyword evidence="13" id="KW-1185">Reference proteome</keyword>
<organism evidence="12 13">
    <name type="scientific">Candidatus Termititenax dinenymphae</name>
    <dbReference type="NCBI Taxonomy" id="2218523"/>
    <lineage>
        <taxon>Bacteria</taxon>
        <taxon>Bacillati</taxon>
        <taxon>Candidatus Margulisiibacteriota</taxon>
        <taxon>Candidatus Termititenacia</taxon>
        <taxon>Candidatus Termititenacales</taxon>
        <taxon>Candidatus Termititenacaceae</taxon>
        <taxon>Candidatus Termititenax</taxon>
    </lineage>
</organism>
<evidence type="ECO:0000313" key="13">
    <source>
        <dbReference type="Proteomes" id="UP000282196"/>
    </source>
</evidence>
<evidence type="ECO:0000256" key="10">
    <source>
        <dbReference type="PROSITE-ProRule" id="PRU00524"/>
    </source>
</evidence>
<evidence type="ECO:0000256" key="5">
    <source>
        <dbReference type="ARBA" id="ARBA00013950"/>
    </source>
</evidence>
<protein>
    <recommendedName>
        <fullName evidence="5 9">Riboflavin synthase</fullName>
        <ecNumber evidence="4 9">2.5.1.9</ecNumber>
    </recommendedName>
</protein>
<evidence type="ECO:0000256" key="7">
    <source>
        <dbReference type="ARBA" id="ARBA00022679"/>
    </source>
</evidence>
<evidence type="ECO:0000256" key="2">
    <source>
        <dbReference type="ARBA" id="ARBA00002803"/>
    </source>
</evidence>
<reference evidence="12 13" key="1">
    <citation type="journal article" date="2019" name="ISME J.">
        <title>Genome analyses of uncultured TG2/ZB3 bacteria in 'Margulisbacteria' specifically attached to ectosymbiotic spirochetes of protists in the termite gut.</title>
        <authorList>
            <person name="Utami Y.D."/>
            <person name="Kuwahara H."/>
            <person name="Igai K."/>
            <person name="Murakami T."/>
            <person name="Sugaya K."/>
            <person name="Morikawa T."/>
            <person name="Nagura Y."/>
            <person name="Yuki M."/>
            <person name="Deevong P."/>
            <person name="Inoue T."/>
            <person name="Kihara K."/>
            <person name="Lo N."/>
            <person name="Yamada A."/>
            <person name="Ohkuma M."/>
            <person name="Hongoh Y."/>
        </authorList>
    </citation>
    <scope>NUCLEOTIDE SEQUENCE [LARGE SCALE GENOMIC DNA]</scope>
    <source>
        <strain evidence="12">RsDinE6-01</strain>
    </source>
</reference>
<dbReference type="GO" id="GO:0004746">
    <property type="term" value="F:riboflavin synthase activity"/>
    <property type="evidence" value="ECO:0007669"/>
    <property type="project" value="UniProtKB-UniRule"/>
</dbReference>
<comment type="function">
    <text evidence="2">Catalyzes the dismutation of two molecules of 6,7-dimethyl-8-ribityllumazine, resulting in the formation of riboflavin and 5-amino-6-(D-ribitylamino)uracil.</text>
</comment>
<dbReference type="SUPFAM" id="SSF63380">
    <property type="entry name" value="Riboflavin synthase domain-like"/>
    <property type="match status" value="2"/>
</dbReference>
<name>A0A388TKG0_9BACT</name>
<comment type="catalytic activity">
    <reaction evidence="1">
        <text>2 6,7-dimethyl-8-(1-D-ribityl)lumazine + H(+) = 5-amino-6-(D-ribitylamino)uracil + riboflavin</text>
        <dbReference type="Rhea" id="RHEA:20772"/>
        <dbReference type="ChEBI" id="CHEBI:15378"/>
        <dbReference type="ChEBI" id="CHEBI:15934"/>
        <dbReference type="ChEBI" id="CHEBI:57986"/>
        <dbReference type="ChEBI" id="CHEBI:58201"/>
        <dbReference type="EC" id="2.5.1.9"/>
    </reaction>
</comment>
<evidence type="ECO:0000256" key="3">
    <source>
        <dbReference type="ARBA" id="ARBA00004887"/>
    </source>
</evidence>
<keyword evidence="8" id="KW-0677">Repeat</keyword>
<dbReference type="InterPro" id="IPR017938">
    <property type="entry name" value="Riboflavin_synthase-like_b-brl"/>
</dbReference>
<dbReference type="PROSITE" id="PS51177">
    <property type="entry name" value="LUMAZINE_BIND"/>
    <property type="match status" value="2"/>
</dbReference>
<dbReference type="InterPro" id="IPR026017">
    <property type="entry name" value="Lumazine-bd_dom"/>
</dbReference>
<accession>A0A388TKG0</accession>
<keyword evidence="7" id="KW-0808">Transferase</keyword>
<evidence type="ECO:0000256" key="9">
    <source>
        <dbReference type="NCBIfam" id="TIGR00187"/>
    </source>
</evidence>
<dbReference type="InterPro" id="IPR023366">
    <property type="entry name" value="ATP_synth_asu-like_sf"/>
</dbReference>
<dbReference type="NCBIfam" id="NF006767">
    <property type="entry name" value="PRK09289.1"/>
    <property type="match status" value="1"/>
</dbReference>
<dbReference type="GO" id="GO:0009231">
    <property type="term" value="P:riboflavin biosynthetic process"/>
    <property type="evidence" value="ECO:0007669"/>
    <property type="project" value="UniProtKB-KW"/>
</dbReference>
<comment type="pathway">
    <text evidence="3">Cofactor biosynthesis; riboflavin biosynthesis; riboflavin from 2-hydroxy-3-oxobutyl phosphate and 5-amino-6-(D-ribitylamino)uracil: step 2/2.</text>
</comment>
<dbReference type="NCBIfam" id="TIGR00187">
    <property type="entry name" value="ribE"/>
    <property type="match status" value="1"/>
</dbReference>
<evidence type="ECO:0000256" key="4">
    <source>
        <dbReference type="ARBA" id="ARBA00012827"/>
    </source>
</evidence>
<dbReference type="Proteomes" id="UP000282196">
    <property type="component" value="Unassembled WGS sequence"/>
</dbReference>
<dbReference type="PIRSF" id="PIRSF000498">
    <property type="entry name" value="Riboflavin_syn_A"/>
    <property type="match status" value="1"/>
</dbReference>
<dbReference type="EMBL" id="BGZP01000003">
    <property type="protein sequence ID" value="GBR77526.1"/>
    <property type="molecule type" value="Genomic_DNA"/>
</dbReference>
<feature type="repeat" description="Lumazine-binding" evidence="10">
    <location>
        <begin position="1"/>
        <end position="91"/>
    </location>
</feature>
<evidence type="ECO:0000256" key="1">
    <source>
        <dbReference type="ARBA" id="ARBA00000968"/>
    </source>
</evidence>
<dbReference type="CDD" id="cd00402">
    <property type="entry name" value="Riboflavin_synthase_like"/>
    <property type="match status" value="1"/>
</dbReference>
<feature type="domain" description="Lumazine-binding" evidence="11">
    <location>
        <begin position="92"/>
        <end position="182"/>
    </location>
</feature>
<dbReference type="AlphaFoldDB" id="A0A388TKG0"/>
<dbReference type="Pfam" id="PF00677">
    <property type="entry name" value="Lum_binding"/>
    <property type="match status" value="2"/>
</dbReference>
<evidence type="ECO:0000256" key="8">
    <source>
        <dbReference type="ARBA" id="ARBA00022737"/>
    </source>
</evidence>
<feature type="repeat" description="Lumazine-binding" evidence="10">
    <location>
        <begin position="92"/>
        <end position="182"/>
    </location>
</feature>
<evidence type="ECO:0000256" key="6">
    <source>
        <dbReference type="ARBA" id="ARBA00022619"/>
    </source>
</evidence>
<sequence length="196" mass="21364">MFTGIIEEIGRIKTSDKRLEILAPEIAGDTKLGDSVAVNGVCLTVAAKEKDKLFFDVMELTLQDTMLGSLQDGAAVNLERALRSDGRFGGHFVSGHVDEAGLVQKVNANILQIKISNKTLIAVKGSVTVNGVSLTVQSVEENLFTVSLVPHTLQTTTLGSLRTGDSVNIEYDLLLRYLQNLIMTEQPKADLKRFLY</sequence>
<evidence type="ECO:0000313" key="12">
    <source>
        <dbReference type="EMBL" id="GBR77526.1"/>
    </source>
</evidence>
<dbReference type="PANTHER" id="PTHR21098:SF12">
    <property type="entry name" value="RIBOFLAVIN SYNTHASE"/>
    <property type="match status" value="1"/>
</dbReference>
<feature type="domain" description="Lumazine-binding" evidence="11">
    <location>
        <begin position="1"/>
        <end position="91"/>
    </location>
</feature>
<dbReference type="PANTHER" id="PTHR21098">
    <property type="entry name" value="RIBOFLAVIN SYNTHASE ALPHA CHAIN"/>
    <property type="match status" value="1"/>
</dbReference>
<proteinExistence type="predicted"/>
<evidence type="ECO:0000259" key="11">
    <source>
        <dbReference type="PROSITE" id="PS51177"/>
    </source>
</evidence>
<keyword evidence="6" id="KW-0686">Riboflavin biosynthesis</keyword>
<gene>
    <name evidence="12" type="primary">ribE</name>
    <name evidence="12" type="ORF">RDn1_185</name>
</gene>
<comment type="caution">
    <text evidence="12">The sequence shown here is derived from an EMBL/GenBank/DDBJ whole genome shotgun (WGS) entry which is preliminary data.</text>
</comment>
<dbReference type="Gene3D" id="2.40.30.20">
    <property type="match status" value="2"/>
</dbReference>
<dbReference type="InterPro" id="IPR001783">
    <property type="entry name" value="Lumazine-bd"/>
</dbReference>